<keyword evidence="1" id="KW-0472">Membrane</keyword>
<evidence type="ECO:0000256" key="1">
    <source>
        <dbReference type="SAM" id="Phobius"/>
    </source>
</evidence>
<reference evidence="3" key="1">
    <citation type="submission" date="2005-09" db="EMBL/GenBank/DDBJ databases">
        <authorList>
            <person name="Mural R.J."/>
            <person name="Li P.W."/>
            <person name="Adams M.D."/>
            <person name="Amanatides P.G."/>
            <person name="Baden-Tillson H."/>
            <person name="Barnstead M."/>
            <person name="Chin S.H."/>
            <person name="Dew I."/>
            <person name="Evans C.A."/>
            <person name="Ferriera S."/>
            <person name="Flanigan M."/>
            <person name="Fosler C."/>
            <person name="Glodek A."/>
            <person name="Gu Z."/>
            <person name="Holt R.A."/>
            <person name="Jennings D."/>
            <person name="Kraft C.L."/>
            <person name="Lu F."/>
            <person name="Nguyen T."/>
            <person name="Nusskern D.R."/>
            <person name="Pfannkoch C.M."/>
            <person name="Sitter C."/>
            <person name="Sutton G.G."/>
            <person name="Venter J.C."/>
            <person name="Wang Z."/>
            <person name="Woodage T."/>
            <person name="Zheng X.H."/>
            <person name="Zhong F."/>
        </authorList>
    </citation>
    <scope>NUCLEOTIDE SEQUENCE [LARGE SCALE GENOMIC DNA]</scope>
    <source>
        <strain>BN</strain>
        <strain evidence="3">Sprague-Dawley</strain>
    </source>
</reference>
<feature type="transmembrane region" description="Helical" evidence="1">
    <location>
        <begin position="20"/>
        <end position="39"/>
    </location>
</feature>
<sequence length="43" mass="4846">MHTLTVARVQMLPASQRKLLSFFNVVITSFLSHVVLMDLGRTS</sequence>
<evidence type="ECO:0000313" key="3">
    <source>
        <dbReference type="Proteomes" id="UP000234681"/>
    </source>
</evidence>
<protein>
    <submittedName>
        <fullName evidence="2">RCG24253</fullName>
    </submittedName>
</protein>
<organism evidence="2 3">
    <name type="scientific">Rattus norvegicus</name>
    <name type="common">Rat</name>
    <dbReference type="NCBI Taxonomy" id="10116"/>
    <lineage>
        <taxon>Eukaryota</taxon>
        <taxon>Metazoa</taxon>
        <taxon>Chordata</taxon>
        <taxon>Craniata</taxon>
        <taxon>Vertebrata</taxon>
        <taxon>Euteleostomi</taxon>
        <taxon>Mammalia</taxon>
        <taxon>Eutheria</taxon>
        <taxon>Euarchontoglires</taxon>
        <taxon>Glires</taxon>
        <taxon>Rodentia</taxon>
        <taxon>Myomorpha</taxon>
        <taxon>Muroidea</taxon>
        <taxon>Muridae</taxon>
        <taxon>Murinae</taxon>
        <taxon>Rattus</taxon>
    </lineage>
</organism>
<accession>A6KAG9</accession>
<dbReference type="Proteomes" id="UP000234681">
    <property type="component" value="Chromosome 17"/>
</dbReference>
<keyword evidence="1" id="KW-0812">Transmembrane</keyword>
<proteinExistence type="predicted"/>
<keyword evidence="1" id="KW-1133">Transmembrane helix</keyword>
<evidence type="ECO:0000313" key="2">
    <source>
        <dbReference type="EMBL" id="EDL93877.1"/>
    </source>
</evidence>
<name>A6KAG9_RAT</name>
<gene>
    <name evidence="2" type="ORF">rCG_24253</name>
</gene>
<dbReference type="EMBL" id="CH474032">
    <property type="protein sequence ID" value="EDL93877.1"/>
    <property type="molecule type" value="Genomic_DNA"/>
</dbReference>
<dbReference type="AlphaFoldDB" id="A6KAG9"/>